<feature type="domain" description="HAMP" evidence="5">
    <location>
        <begin position="214"/>
        <end position="266"/>
    </location>
</feature>
<evidence type="ECO:0000313" key="7">
    <source>
        <dbReference type="Proteomes" id="UP000444316"/>
    </source>
</evidence>
<keyword evidence="4" id="KW-0812">Transmembrane</keyword>
<evidence type="ECO:0000256" key="4">
    <source>
        <dbReference type="SAM" id="Phobius"/>
    </source>
</evidence>
<dbReference type="Gene3D" id="6.10.340.10">
    <property type="match status" value="1"/>
</dbReference>
<dbReference type="GO" id="GO:0006935">
    <property type="term" value="P:chemotaxis"/>
    <property type="evidence" value="ECO:0007669"/>
    <property type="project" value="UniProtKB-KW"/>
</dbReference>
<evidence type="ECO:0000259" key="5">
    <source>
        <dbReference type="PROSITE" id="PS50885"/>
    </source>
</evidence>
<dbReference type="RefSeq" id="WP_161035132.1">
    <property type="nucleotide sequence ID" value="NZ_WWCL01000002.1"/>
</dbReference>
<dbReference type="EMBL" id="WWCL01000002">
    <property type="protein sequence ID" value="MYN45535.1"/>
    <property type="molecule type" value="Genomic_DNA"/>
</dbReference>
<comment type="similarity">
    <text evidence="2">Belongs to the methyl-accepting chemotaxis (MCP) protein family.</text>
</comment>
<reference evidence="6" key="1">
    <citation type="submission" date="2019-12" db="EMBL/GenBank/DDBJ databases">
        <title>Novel species isolated from a subtropical stream in China.</title>
        <authorList>
            <person name="Lu H."/>
        </authorList>
    </citation>
    <scope>NUCLEOTIDE SEQUENCE [LARGE SCALE GENOMIC DNA]</scope>
    <source>
        <strain evidence="6">FT93W</strain>
    </source>
</reference>
<organism evidence="6 7">
    <name type="scientific">Duganella fentianensis</name>
    <dbReference type="NCBI Taxonomy" id="2692177"/>
    <lineage>
        <taxon>Bacteria</taxon>
        <taxon>Pseudomonadati</taxon>
        <taxon>Pseudomonadota</taxon>
        <taxon>Betaproteobacteria</taxon>
        <taxon>Burkholderiales</taxon>
        <taxon>Oxalobacteraceae</taxon>
        <taxon>Telluria group</taxon>
        <taxon>Duganella</taxon>
    </lineage>
</organism>
<dbReference type="InterPro" id="IPR051310">
    <property type="entry name" value="MCP_chemotaxis"/>
</dbReference>
<keyword evidence="7" id="KW-1185">Reference proteome</keyword>
<evidence type="ECO:0000313" key="6">
    <source>
        <dbReference type="EMBL" id="MYN45535.1"/>
    </source>
</evidence>
<dbReference type="PANTHER" id="PTHR43531">
    <property type="entry name" value="PROTEIN ICFG"/>
    <property type="match status" value="1"/>
</dbReference>
<dbReference type="GO" id="GO:0005886">
    <property type="term" value="C:plasma membrane"/>
    <property type="evidence" value="ECO:0007669"/>
    <property type="project" value="TreeGrafter"/>
</dbReference>
<dbReference type="InterPro" id="IPR024478">
    <property type="entry name" value="HlyB_4HB_MCP"/>
</dbReference>
<name>A0A845I170_9BURK</name>
<evidence type="ECO:0000256" key="2">
    <source>
        <dbReference type="ARBA" id="ARBA00029447"/>
    </source>
</evidence>
<feature type="compositionally biased region" description="Basic residues" evidence="3">
    <location>
        <begin position="347"/>
        <end position="356"/>
    </location>
</feature>
<feature type="region of interest" description="Disordered" evidence="3">
    <location>
        <begin position="333"/>
        <end position="356"/>
    </location>
</feature>
<dbReference type="GO" id="GO:0007165">
    <property type="term" value="P:signal transduction"/>
    <property type="evidence" value="ECO:0007669"/>
    <property type="project" value="InterPro"/>
</dbReference>
<gene>
    <name evidence="6" type="ORF">GTP23_10800</name>
</gene>
<dbReference type="GO" id="GO:0004888">
    <property type="term" value="F:transmembrane signaling receptor activity"/>
    <property type="evidence" value="ECO:0007669"/>
    <property type="project" value="TreeGrafter"/>
</dbReference>
<dbReference type="PANTHER" id="PTHR43531:SF11">
    <property type="entry name" value="METHYL-ACCEPTING CHEMOTAXIS PROTEIN 3"/>
    <property type="match status" value="1"/>
</dbReference>
<comment type="caution">
    <text evidence="6">The sequence shown here is derived from an EMBL/GenBank/DDBJ whole genome shotgun (WGS) entry which is preliminary data.</text>
</comment>
<keyword evidence="4" id="KW-1133">Transmembrane helix</keyword>
<dbReference type="Proteomes" id="UP000444316">
    <property type="component" value="Unassembled WGS sequence"/>
</dbReference>
<proteinExistence type="inferred from homology"/>
<accession>A0A845I170</accession>
<dbReference type="InterPro" id="IPR003660">
    <property type="entry name" value="HAMP_dom"/>
</dbReference>
<evidence type="ECO:0000256" key="1">
    <source>
        <dbReference type="ARBA" id="ARBA00022500"/>
    </source>
</evidence>
<dbReference type="AlphaFoldDB" id="A0A845I170"/>
<feature type="transmembrane region" description="Helical" evidence="4">
    <location>
        <begin position="12"/>
        <end position="33"/>
    </location>
</feature>
<sequence>MLSKLRIGPKLLLAPGVVLILLLVLSIGAYAGLLRQHQRLEEMVQLRAVRLKAADDLVISAHKAHAEAYQLLTWINASFSTARVDALLRELHARHAALDSQFARLEMSTQNQPAEQRYVALSQAAYGLYVKAVADVIELSMADHSMAANAMSKAERSFDVVAQRLDELARLEQSLSVNAYALAESEFATLKTTMPLLVAVSIALSLLVSLQVRRALLRELHDIGSTASNLAQGNLTVQQRSYGRDEIAETARTLDGSIRNLNATLRNILSSAQTIGSASRMIAAGTADLHINGLDNATQQKLALVEQAAMAASSLQQQAVDLSEAVAKFKLDDYTPADPPGAPERNSRKHLSAVRN</sequence>
<keyword evidence="1" id="KW-0145">Chemotaxis</keyword>
<dbReference type="Pfam" id="PF12729">
    <property type="entry name" value="4HB_MCP_1"/>
    <property type="match status" value="1"/>
</dbReference>
<protein>
    <submittedName>
        <fullName evidence="6">HAMP domain-containing protein</fullName>
    </submittedName>
</protein>
<dbReference type="SMART" id="SM00304">
    <property type="entry name" value="HAMP"/>
    <property type="match status" value="1"/>
</dbReference>
<evidence type="ECO:0000256" key="3">
    <source>
        <dbReference type="SAM" id="MobiDB-lite"/>
    </source>
</evidence>
<keyword evidence="4" id="KW-0472">Membrane</keyword>
<dbReference type="PROSITE" id="PS50885">
    <property type="entry name" value="HAMP"/>
    <property type="match status" value="1"/>
</dbReference>